<reference evidence="2" key="1">
    <citation type="submission" date="2022-11" db="UniProtKB">
        <authorList>
            <consortium name="WormBaseParasite"/>
        </authorList>
    </citation>
    <scope>IDENTIFICATION</scope>
</reference>
<dbReference type="Proteomes" id="UP000887565">
    <property type="component" value="Unplaced"/>
</dbReference>
<keyword evidence="1" id="KW-1185">Reference proteome</keyword>
<accession>A0A915JIA5</accession>
<evidence type="ECO:0000313" key="2">
    <source>
        <dbReference type="WBParaSite" id="nRc.2.0.1.t25848-RA"/>
    </source>
</evidence>
<proteinExistence type="predicted"/>
<sequence length="78" mass="8426">MVGDTTYNENVNLDSFPTFFFFFLGFKPPLLANDLMDGDGDAVRTDGEALDDEATVTTGAIVFNAWPLETLGKVMATG</sequence>
<evidence type="ECO:0000313" key="1">
    <source>
        <dbReference type="Proteomes" id="UP000887565"/>
    </source>
</evidence>
<dbReference type="WBParaSite" id="nRc.2.0.1.t25848-RA">
    <property type="protein sequence ID" value="nRc.2.0.1.t25848-RA"/>
    <property type="gene ID" value="nRc.2.0.1.g25848"/>
</dbReference>
<dbReference type="AlphaFoldDB" id="A0A915JIA5"/>
<protein>
    <submittedName>
        <fullName evidence="2">Uncharacterized protein</fullName>
    </submittedName>
</protein>
<name>A0A915JIA5_ROMCU</name>
<organism evidence="1 2">
    <name type="scientific">Romanomermis culicivorax</name>
    <name type="common">Nematode worm</name>
    <dbReference type="NCBI Taxonomy" id="13658"/>
    <lineage>
        <taxon>Eukaryota</taxon>
        <taxon>Metazoa</taxon>
        <taxon>Ecdysozoa</taxon>
        <taxon>Nematoda</taxon>
        <taxon>Enoplea</taxon>
        <taxon>Dorylaimia</taxon>
        <taxon>Mermithida</taxon>
        <taxon>Mermithoidea</taxon>
        <taxon>Mermithidae</taxon>
        <taxon>Romanomermis</taxon>
    </lineage>
</organism>